<feature type="compositionally biased region" description="Low complexity" evidence="1">
    <location>
        <begin position="104"/>
        <end position="146"/>
    </location>
</feature>
<feature type="compositionally biased region" description="Low complexity" evidence="1">
    <location>
        <begin position="173"/>
        <end position="208"/>
    </location>
</feature>
<feature type="compositionally biased region" description="Polar residues" evidence="1">
    <location>
        <begin position="1"/>
        <end position="10"/>
    </location>
</feature>
<dbReference type="AlphaFoldDB" id="A0A8X7MRF1"/>
<comment type="caution">
    <text evidence="2">The sequence shown here is derived from an EMBL/GenBank/DDBJ whole genome shotgun (WGS) entry which is preliminary data.</text>
</comment>
<feature type="compositionally biased region" description="Polar residues" evidence="1">
    <location>
        <begin position="68"/>
        <end position="89"/>
    </location>
</feature>
<protein>
    <submittedName>
        <fullName evidence="2">Uncharacterized protein</fullName>
    </submittedName>
</protein>
<proteinExistence type="predicted"/>
<dbReference type="EMBL" id="LWDE02000555">
    <property type="protein sequence ID" value="KAE8246723.1"/>
    <property type="molecule type" value="Genomic_DNA"/>
</dbReference>
<evidence type="ECO:0000313" key="2">
    <source>
        <dbReference type="EMBL" id="KAE8246723.1"/>
    </source>
</evidence>
<feature type="region of interest" description="Disordered" evidence="1">
    <location>
        <begin position="171"/>
        <end position="278"/>
    </location>
</feature>
<name>A0A8X7MRF1_9BASI</name>
<accession>A0A8X7MRF1</accession>
<sequence length="278" mass="31166">MHMSALVTSSERGEQSSHAPGTLVGKPTPPLWSYGGQSAYPTAPQQNIQEARTVSGKSHSASGLAAPYSQNLPLEQSSFGHGRSTTSPPDQWLAPAIAPLLEGASAAAPSPSSSSLSSRHRSSSSYSSYSSGMVAPQVQGQGHQQQSFFQNQIRMSQQHPNESQALLVHQHHNQYQQQQQHHNQYQQQQQHQNHYQQQQQHQNHYQQQHQHHNHYQQQQQHHPQQQQQHQQQQQQQQQQHHQQHHQQAQYQEQQPAASLDAPGNIPDLAGQQYSGSGS</sequence>
<feature type="compositionally biased region" description="Polar residues" evidence="1">
    <location>
        <begin position="35"/>
        <end position="61"/>
    </location>
</feature>
<reference evidence="2" key="1">
    <citation type="submission" date="2016-04" db="EMBL/GenBank/DDBJ databases">
        <authorList>
            <person name="Nguyen H.D."/>
            <person name="Samba Siva P."/>
            <person name="Cullis J."/>
            <person name="Levesque C.A."/>
            <person name="Hambleton S."/>
        </authorList>
    </citation>
    <scope>NUCLEOTIDE SEQUENCE</scope>
    <source>
        <strain evidence="2">DAOMC 236426</strain>
    </source>
</reference>
<evidence type="ECO:0000313" key="3">
    <source>
        <dbReference type="Proteomes" id="UP000077684"/>
    </source>
</evidence>
<gene>
    <name evidence="2" type="ORF">A4X06_0g4904</name>
</gene>
<feature type="compositionally biased region" description="Low complexity" evidence="1">
    <location>
        <begin position="215"/>
        <end position="254"/>
    </location>
</feature>
<dbReference type="Proteomes" id="UP000077684">
    <property type="component" value="Unassembled WGS sequence"/>
</dbReference>
<evidence type="ECO:0000256" key="1">
    <source>
        <dbReference type="SAM" id="MobiDB-lite"/>
    </source>
</evidence>
<keyword evidence="3" id="KW-1185">Reference proteome</keyword>
<feature type="region of interest" description="Disordered" evidence="1">
    <location>
        <begin position="1"/>
        <end position="146"/>
    </location>
</feature>
<organism evidence="2 3">
    <name type="scientific">Tilletia controversa</name>
    <name type="common">dwarf bunt fungus</name>
    <dbReference type="NCBI Taxonomy" id="13291"/>
    <lineage>
        <taxon>Eukaryota</taxon>
        <taxon>Fungi</taxon>
        <taxon>Dikarya</taxon>
        <taxon>Basidiomycota</taxon>
        <taxon>Ustilaginomycotina</taxon>
        <taxon>Exobasidiomycetes</taxon>
        <taxon>Tilletiales</taxon>
        <taxon>Tilletiaceae</taxon>
        <taxon>Tilletia</taxon>
    </lineage>
</organism>
<reference evidence="2" key="2">
    <citation type="journal article" date="2019" name="IMA Fungus">
        <title>Genome sequencing and comparison of five Tilletia species to identify candidate genes for the detection of regulated species infecting wheat.</title>
        <authorList>
            <person name="Nguyen H.D.T."/>
            <person name="Sultana T."/>
            <person name="Kesanakurti P."/>
            <person name="Hambleton S."/>
        </authorList>
    </citation>
    <scope>NUCLEOTIDE SEQUENCE</scope>
    <source>
        <strain evidence="2">DAOMC 236426</strain>
    </source>
</reference>